<sequence>MGLLRSTFRSLSLLLEAHLESRQLLMDMGLFFFSSNCCWCYGNDGGGCGFWWFVGDDSGDRSGVNRSSSSFCSIASGSGFAAAGDGLGFGGRGMRCSKWWLEVVFVKEIWSRAIGSGHRSKRFVHLPLDQVKVTYNKTHVKVYTLRVTDSRDLVTNPIDLFKAVESDRRLHMKCTGHRSHIQKIWSQDTDQRDLFTYHWIKSSDGLRTINLPLKKPSARWRLDGCRRRVDASEWDGGG</sequence>
<dbReference type="Gramene" id="OE9A033062T1">
    <property type="protein sequence ID" value="OE9A033062C1"/>
    <property type="gene ID" value="OE9A033062"/>
</dbReference>
<evidence type="ECO:0000313" key="1">
    <source>
        <dbReference type="EMBL" id="CAA2956655.1"/>
    </source>
</evidence>
<reference evidence="1 2" key="1">
    <citation type="submission" date="2019-12" db="EMBL/GenBank/DDBJ databases">
        <authorList>
            <person name="Alioto T."/>
            <person name="Alioto T."/>
            <person name="Gomez Garrido J."/>
        </authorList>
    </citation>
    <scope>NUCLEOTIDE SEQUENCE [LARGE SCALE GENOMIC DNA]</scope>
</reference>
<accession>A0A8S0PX64</accession>
<proteinExistence type="predicted"/>
<dbReference type="EMBL" id="CACTIH010000193">
    <property type="protein sequence ID" value="CAA2956655.1"/>
    <property type="molecule type" value="Genomic_DNA"/>
</dbReference>
<protein>
    <submittedName>
        <fullName evidence="1">Uncharacterized protein</fullName>
    </submittedName>
</protein>
<dbReference type="Proteomes" id="UP000594638">
    <property type="component" value="Unassembled WGS sequence"/>
</dbReference>
<evidence type="ECO:0000313" key="2">
    <source>
        <dbReference type="Proteomes" id="UP000594638"/>
    </source>
</evidence>
<gene>
    <name evidence="1" type="ORF">OLEA9_A033062</name>
</gene>
<keyword evidence="2" id="KW-1185">Reference proteome</keyword>
<comment type="caution">
    <text evidence="1">The sequence shown here is derived from an EMBL/GenBank/DDBJ whole genome shotgun (WGS) entry which is preliminary data.</text>
</comment>
<dbReference type="AlphaFoldDB" id="A0A8S0PX64"/>
<name>A0A8S0PX64_OLEEU</name>
<organism evidence="1 2">
    <name type="scientific">Olea europaea subsp. europaea</name>
    <dbReference type="NCBI Taxonomy" id="158383"/>
    <lineage>
        <taxon>Eukaryota</taxon>
        <taxon>Viridiplantae</taxon>
        <taxon>Streptophyta</taxon>
        <taxon>Embryophyta</taxon>
        <taxon>Tracheophyta</taxon>
        <taxon>Spermatophyta</taxon>
        <taxon>Magnoliopsida</taxon>
        <taxon>eudicotyledons</taxon>
        <taxon>Gunneridae</taxon>
        <taxon>Pentapetalae</taxon>
        <taxon>asterids</taxon>
        <taxon>lamiids</taxon>
        <taxon>Lamiales</taxon>
        <taxon>Oleaceae</taxon>
        <taxon>Oleeae</taxon>
        <taxon>Olea</taxon>
    </lineage>
</organism>